<evidence type="ECO:0000313" key="2">
    <source>
        <dbReference type="Proteomes" id="UP000789759"/>
    </source>
</evidence>
<evidence type="ECO:0000313" key="1">
    <source>
        <dbReference type="EMBL" id="CAG8799904.1"/>
    </source>
</evidence>
<feature type="non-terminal residue" evidence="1">
    <location>
        <position position="163"/>
    </location>
</feature>
<protein>
    <submittedName>
        <fullName evidence="1">8358_t:CDS:1</fullName>
    </submittedName>
</protein>
<sequence>LNMDKYSNFLPSTDYLSVLAKGHIPENTWLDVKYNELLENQSKEMIELQVFQFLYGITTKKGKPYLNEFSSLYEQFDDLLKDIKKKGVSESKSTDGLTTEEIWHILDHEVLNPNTPLGLLKQGFFWISILGATRGSKHVNLHVSQIIDMPDNIILKKTQQKND</sequence>
<dbReference type="EMBL" id="CAJVQA010030703">
    <property type="protein sequence ID" value="CAG8799904.1"/>
    <property type="molecule type" value="Genomic_DNA"/>
</dbReference>
<keyword evidence="2" id="KW-1185">Reference proteome</keyword>
<reference evidence="1" key="1">
    <citation type="submission" date="2021-06" db="EMBL/GenBank/DDBJ databases">
        <authorList>
            <person name="Kallberg Y."/>
            <person name="Tangrot J."/>
            <person name="Rosling A."/>
        </authorList>
    </citation>
    <scope>NUCLEOTIDE SEQUENCE</scope>
    <source>
        <strain evidence="1">FL966</strain>
    </source>
</reference>
<name>A0A9N9JWR0_9GLOM</name>
<dbReference type="AlphaFoldDB" id="A0A9N9JWR0"/>
<comment type="caution">
    <text evidence="1">The sequence shown here is derived from an EMBL/GenBank/DDBJ whole genome shotgun (WGS) entry which is preliminary data.</text>
</comment>
<gene>
    <name evidence="1" type="ORF">CPELLU_LOCUS17624</name>
</gene>
<dbReference type="Proteomes" id="UP000789759">
    <property type="component" value="Unassembled WGS sequence"/>
</dbReference>
<dbReference type="OrthoDB" id="2414308at2759"/>
<accession>A0A9N9JWR0</accession>
<organism evidence="1 2">
    <name type="scientific">Cetraspora pellucida</name>
    <dbReference type="NCBI Taxonomy" id="1433469"/>
    <lineage>
        <taxon>Eukaryota</taxon>
        <taxon>Fungi</taxon>
        <taxon>Fungi incertae sedis</taxon>
        <taxon>Mucoromycota</taxon>
        <taxon>Glomeromycotina</taxon>
        <taxon>Glomeromycetes</taxon>
        <taxon>Diversisporales</taxon>
        <taxon>Gigasporaceae</taxon>
        <taxon>Cetraspora</taxon>
    </lineage>
</organism>
<proteinExistence type="predicted"/>